<reference evidence="3 4" key="1">
    <citation type="submission" date="2018-06" db="EMBL/GenBank/DDBJ databases">
        <title>Actinomadura craniellae sp. nov. isolated from marine sponge Craniella sp.</title>
        <authorList>
            <person name="Li L."/>
            <person name="Xu Q.H."/>
            <person name="Lin H.W."/>
            <person name="Lu Y.H."/>
        </authorList>
    </citation>
    <scope>NUCLEOTIDE SEQUENCE [LARGE SCALE GENOMIC DNA]</scope>
    <source>
        <strain evidence="3 4">LHW63021</strain>
    </source>
</reference>
<dbReference type="Proteomes" id="UP000251891">
    <property type="component" value="Unassembled WGS sequence"/>
</dbReference>
<proteinExistence type="predicted"/>
<keyword evidence="4" id="KW-1185">Reference proteome</keyword>
<keyword evidence="2" id="KW-0472">Membrane</keyword>
<evidence type="ECO:0000313" key="3">
    <source>
        <dbReference type="EMBL" id="RAY12508.1"/>
    </source>
</evidence>
<dbReference type="InterPro" id="IPR006059">
    <property type="entry name" value="SBP"/>
</dbReference>
<keyword evidence="1" id="KW-0732">Signal</keyword>
<protein>
    <submittedName>
        <fullName evidence="3">ABC transporter substrate-binding protein</fullName>
    </submittedName>
</protein>
<dbReference type="AlphaFoldDB" id="A0A365H0G5"/>
<evidence type="ECO:0000313" key="4">
    <source>
        <dbReference type="Proteomes" id="UP000251891"/>
    </source>
</evidence>
<accession>A0A365H0G5</accession>
<dbReference type="RefSeq" id="WP_111870564.1">
    <property type="nucleotide sequence ID" value="NZ_QLYX01000013.1"/>
</dbReference>
<comment type="caution">
    <text evidence="3">The sequence shown here is derived from an EMBL/GenBank/DDBJ whole genome shotgun (WGS) entry which is preliminary data.</text>
</comment>
<dbReference type="CDD" id="cd13588">
    <property type="entry name" value="PBP2_polyamine_1"/>
    <property type="match status" value="1"/>
</dbReference>
<dbReference type="EMBL" id="QLYX01000013">
    <property type="protein sequence ID" value="RAY12508.1"/>
    <property type="molecule type" value="Genomic_DNA"/>
</dbReference>
<sequence length="405" mass="43640">MKQLGGRSTLVRWAAAGAALVAVLAVVLVAFRGEEKPVAPVGMTRAIGASEGTLNLVALPGYVENGSSDPRVDWVTPFEERTKCKVTVRTAPTVEDLVDMMTDPGRRYDGATVPPEAAGRLIDGKHVAPVNPDLVGGYKDLEPRLRSLLRRDDTVYGVPFAWGVNLLVYDPKVVQPAPTSWAAVFDPAQAGRYGRRLIVRDTPLTLGDAALYLKSRNKKLKIDDPFALTPDQLAAAGQVLARQRPHVQSHWQDPADAVSALAGGAAVLGQGWPYHVDVLGRAGRSVAAATPKEGVTGWQDAWMVGARAQHPSCMYQWLKWTSSPDVQQQVAEWTGVAPANPEACARDRLRAEFCNAYHVGDRSYIGKVVFARTPARDCGEDGGSGCAGYAEWTQAWRKAVNPTPS</sequence>
<evidence type="ECO:0000256" key="1">
    <source>
        <dbReference type="ARBA" id="ARBA00022729"/>
    </source>
</evidence>
<gene>
    <name evidence="3" type="ORF">DPM19_25600</name>
</gene>
<dbReference type="PANTHER" id="PTHR30222">
    <property type="entry name" value="SPERMIDINE/PUTRESCINE-BINDING PERIPLASMIC PROTEIN"/>
    <property type="match status" value="1"/>
</dbReference>
<keyword evidence="2" id="KW-0812">Transmembrane</keyword>
<dbReference type="Pfam" id="PF13416">
    <property type="entry name" value="SBP_bac_8"/>
    <property type="match status" value="1"/>
</dbReference>
<dbReference type="SUPFAM" id="SSF53850">
    <property type="entry name" value="Periplasmic binding protein-like II"/>
    <property type="match status" value="1"/>
</dbReference>
<feature type="transmembrane region" description="Helical" evidence="2">
    <location>
        <begin position="12"/>
        <end position="31"/>
    </location>
</feature>
<dbReference type="PANTHER" id="PTHR30222:SF18">
    <property type="entry name" value="BIFUNCTIONAL POLYHYDROXYBUTYRATE SYNTHASE _ ABC TRANSPORTER PERIPLASMIC BINDING PROTEIN-RELATED"/>
    <property type="match status" value="1"/>
</dbReference>
<organism evidence="3 4">
    <name type="scientific">Actinomadura craniellae</name>
    <dbReference type="NCBI Taxonomy" id="2231787"/>
    <lineage>
        <taxon>Bacteria</taxon>
        <taxon>Bacillati</taxon>
        <taxon>Actinomycetota</taxon>
        <taxon>Actinomycetes</taxon>
        <taxon>Streptosporangiales</taxon>
        <taxon>Thermomonosporaceae</taxon>
        <taxon>Actinomadura</taxon>
    </lineage>
</organism>
<evidence type="ECO:0000256" key="2">
    <source>
        <dbReference type="SAM" id="Phobius"/>
    </source>
</evidence>
<dbReference type="OrthoDB" id="9813777at2"/>
<name>A0A365H0G5_9ACTN</name>
<keyword evidence="2" id="KW-1133">Transmembrane helix</keyword>
<dbReference type="Gene3D" id="3.40.190.10">
    <property type="entry name" value="Periplasmic binding protein-like II"/>
    <property type="match status" value="2"/>
</dbReference>